<evidence type="ECO:0000313" key="2">
    <source>
        <dbReference type="WBParaSite" id="RSKR_0000934400.1"/>
    </source>
</evidence>
<organism evidence="1 2">
    <name type="scientific">Rhabditophanes sp. KR3021</name>
    <dbReference type="NCBI Taxonomy" id="114890"/>
    <lineage>
        <taxon>Eukaryota</taxon>
        <taxon>Metazoa</taxon>
        <taxon>Ecdysozoa</taxon>
        <taxon>Nematoda</taxon>
        <taxon>Chromadorea</taxon>
        <taxon>Rhabditida</taxon>
        <taxon>Tylenchina</taxon>
        <taxon>Panagrolaimomorpha</taxon>
        <taxon>Strongyloidoidea</taxon>
        <taxon>Alloionematidae</taxon>
        <taxon>Rhabditophanes</taxon>
    </lineage>
</organism>
<dbReference type="WBParaSite" id="RSKR_0000934400.1">
    <property type="protein sequence ID" value="RSKR_0000934400.1"/>
    <property type="gene ID" value="RSKR_0000934400"/>
</dbReference>
<evidence type="ECO:0000313" key="1">
    <source>
        <dbReference type="Proteomes" id="UP000095286"/>
    </source>
</evidence>
<accession>A0AC35UAC6</accession>
<reference evidence="2" key="1">
    <citation type="submission" date="2016-11" db="UniProtKB">
        <authorList>
            <consortium name="WormBaseParasite"/>
        </authorList>
    </citation>
    <scope>IDENTIFICATION</scope>
    <source>
        <strain evidence="2">KR3021</strain>
    </source>
</reference>
<dbReference type="Proteomes" id="UP000095286">
    <property type="component" value="Unplaced"/>
</dbReference>
<name>A0AC35UAC6_9BILA</name>
<proteinExistence type="predicted"/>
<sequence>MTSHLLFAAVVIFGSSTWLATNSIWMQLPLLTQTLPEGWSLPSYLAAIVQVACVAPVIYSIFFKCTQVKINTSYVIGGLILFCSLCLGLASLYWDSIMEFSNTHISLAFMGLVFGMACVNSTSNVLFMPYMASFNPELLNAYFFGMGLSSLVPSIVSLIQGTGRYDCVKLENTTIFTPSYYAPIFSVSTFFGLMGIYMLITLCAFIYINSLNTAPDNDTTKNHPTEEEEINEMTQLRATTDNTTPPNDQGKDLFKFVYQWCMLAFISAQMNSIIPSIQSFASLPYSQSTYHFALTLSMIASPLACILPYYISPPSLKASTILTLISTIASSVIVLFAAYSPQILISLASGSIAVILASIISSSLHAFLRTTLTTEIRNESTSTHSTHSRLFWSGWVIQIGSFVGALGIFPLVNMFSFFQSAQPCSDLNLSY</sequence>
<protein>
    <submittedName>
        <fullName evidence="2">Riboflavin transporter</fullName>
    </submittedName>
</protein>